<evidence type="ECO:0000256" key="1">
    <source>
        <dbReference type="ARBA" id="ARBA00000707"/>
    </source>
</evidence>
<dbReference type="GO" id="GO:0031647">
    <property type="term" value="P:regulation of protein stability"/>
    <property type="evidence" value="ECO:0000318"/>
    <property type="project" value="GO_Central"/>
</dbReference>
<dbReference type="Pfam" id="PF00443">
    <property type="entry name" value="UCH"/>
    <property type="match status" value="1"/>
</dbReference>
<dbReference type="InterPro" id="IPR050164">
    <property type="entry name" value="Peptidase_C19"/>
</dbReference>
<dbReference type="KEGG" id="nnu:104593894"/>
<evidence type="ECO:0000313" key="11">
    <source>
        <dbReference type="RefSeq" id="XP_010252266.1"/>
    </source>
</evidence>
<dbReference type="InterPro" id="IPR018200">
    <property type="entry name" value="USP_CS"/>
</dbReference>
<organism evidence="10 13">
    <name type="scientific">Nelumbo nucifera</name>
    <name type="common">Sacred lotus</name>
    <dbReference type="NCBI Taxonomy" id="4432"/>
    <lineage>
        <taxon>Eukaryota</taxon>
        <taxon>Viridiplantae</taxon>
        <taxon>Streptophyta</taxon>
        <taxon>Embryophyta</taxon>
        <taxon>Tracheophyta</taxon>
        <taxon>Spermatophyta</taxon>
        <taxon>Magnoliopsida</taxon>
        <taxon>Proteales</taxon>
        <taxon>Nelumbonaceae</taxon>
        <taxon>Nelumbo</taxon>
    </lineage>
</organism>
<evidence type="ECO:0000313" key="13">
    <source>
        <dbReference type="RefSeq" id="XP_010252268.1"/>
    </source>
</evidence>
<feature type="domain" description="USP" evidence="9">
    <location>
        <begin position="80"/>
        <end position="584"/>
    </location>
</feature>
<dbReference type="RefSeq" id="XP_010252267.1">
    <property type="nucleotide sequence ID" value="XM_010253965.1"/>
</dbReference>
<dbReference type="PROSITE" id="PS50235">
    <property type="entry name" value="USP_3"/>
    <property type="match status" value="1"/>
</dbReference>
<dbReference type="SUPFAM" id="SSF54001">
    <property type="entry name" value="Cysteine proteinases"/>
    <property type="match status" value="1"/>
</dbReference>
<dbReference type="eggNOG" id="KOG1868">
    <property type="taxonomic scope" value="Eukaryota"/>
</dbReference>
<evidence type="ECO:0000256" key="7">
    <source>
        <dbReference type="RuleBase" id="RU366025"/>
    </source>
</evidence>
<keyword evidence="6 7" id="KW-0788">Thiol protease</keyword>
<evidence type="ECO:0000256" key="8">
    <source>
        <dbReference type="SAM" id="Phobius"/>
    </source>
</evidence>
<dbReference type="GO" id="GO:0005829">
    <property type="term" value="C:cytosol"/>
    <property type="evidence" value="ECO:0000318"/>
    <property type="project" value="GO_Central"/>
</dbReference>
<dbReference type="PANTHER" id="PTHR24006">
    <property type="entry name" value="UBIQUITIN CARBOXYL-TERMINAL HYDROLASE"/>
    <property type="match status" value="1"/>
</dbReference>
<evidence type="ECO:0000256" key="5">
    <source>
        <dbReference type="ARBA" id="ARBA00022801"/>
    </source>
</evidence>
<reference evidence="11 12" key="1">
    <citation type="submission" date="2025-04" db="UniProtKB">
        <authorList>
            <consortium name="RefSeq"/>
        </authorList>
    </citation>
    <scope>IDENTIFICATION</scope>
</reference>
<dbReference type="STRING" id="4432.A0A1U7ZKQ6"/>
<dbReference type="OMA" id="CEREGND"/>
<keyword evidence="8" id="KW-0812">Transmembrane</keyword>
<sequence length="588" mass="66280">MKIQGDISVYHLINKLQRRYQIFYHAKGWLSLSQFRISVAGILGVGGLFLAIRDGKLGNFRSLPWLSEAKDGSEKLYFVAGLQNLGNSCFLNVVLQALASCSCFLPFLQKIIEEEDLLAKNMPLTVALVALLEELCIVRDGRMVLSPRRVMFAMNQYIPNFNLTSQQDAAEAFLHLLSSLREEFLEGYVPHYSSLADVLALPLDRISVIKTGEDQNEKKRWQQHYLGPFDGILGSILTCKSCSFQLSMDFEFFHSLNLLPVLAGSATIMAGCSVEDCLKQFTIAEHIENYHCNRCWHISAQKYLSSTAGNEEKIEKLRCCVEQDSCGCRNIFGKEALSWSDTFSRTLKQSSIARCPKILCIHLQRASINEFGELVKLKGHISFPMILDLFPFTKDAVGVGLENMEKAMERMQVKHQMLMPHLNHFYTQFDRQVLQKMRGLAGDGISSEALVGDEVRYSTYKPSFNSFSQASEEPGPAHHELCPNPELGSMHFESINKVNNNCRLAPSKDYIYRLVSVVEHFGRAGSGHYTVYRRVSADLDSENCDGSSKPAFVNWFCISDSEVLSVSEKDVLAAEASLLFYERIVMPR</sequence>
<name>A0A1U7ZKQ6_NELNU</name>
<dbReference type="EC" id="3.4.19.12" evidence="7"/>
<proteinExistence type="inferred from homology"/>
<comment type="function">
    <text evidence="7">Recognizes and hydrolyzes the peptide bond at the C-terminal Gly of ubiquitin. Involved in the processing of poly-ubiquitin precursors as well as that of ubiquitinated proteins.</text>
</comment>
<dbReference type="PROSITE" id="PS00973">
    <property type="entry name" value="USP_2"/>
    <property type="match status" value="1"/>
</dbReference>
<evidence type="ECO:0000256" key="2">
    <source>
        <dbReference type="ARBA" id="ARBA00009085"/>
    </source>
</evidence>
<comment type="catalytic activity">
    <reaction evidence="1 7">
        <text>Thiol-dependent hydrolysis of ester, thioester, amide, peptide and isopeptide bonds formed by the C-terminal Gly of ubiquitin (a 76-residue protein attached to proteins as an intracellular targeting signal).</text>
        <dbReference type="EC" id="3.4.19.12"/>
    </reaction>
</comment>
<dbReference type="GeneID" id="104593894"/>
<evidence type="ECO:0000259" key="9">
    <source>
        <dbReference type="PROSITE" id="PS50235"/>
    </source>
</evidence>
<dbReference type="Gene3D" id="3.90.70.10">
    <property type="entry name" value="Cysteine proteinases"/>
    <property type="match status" value="1"/>
</dbReference>
<keyword evidence="5 7" id="KW-0378">Hydrolase</keyword>
<dbReference type="Proteomes" id="UP000189703">
    <property type="component" value="Unplaced"/>
</dbReference>
<accession>A0A1U7ZKQ6</accession>
<dbReference type="AlphaFoldDB" id="A0A1U7ZKQ6"/>
<dbReference type="PANTHER" id="PTHR24006:SF888">
    <property type="entry name" value="UBIQUITIN CARBOXYL-TERMINAL HYDROLASE 30"/>
    <property type="match status" value="1"/>
</dbReference>
<evidence type="ECO:0000256" key="6">
    <source>
        <dbReference type="ARBA" id="ARBA00022807"/>
    </source>
</evidence>
<evidence type="ECO:0000256" key="3">
    <source>
        <dbReference type="ARBA" id="ARBA00022670"/>
    </source>
</evidence>
<dbReference type="InterPro" id="IPR038765">
    <property type="entry name" value="Papain-like_cys_pep_sf"/>
</dbReference>
<dbReference type="InterPro" id="IPR001394">
    <property type="entry name" value="Peptidase_C19_UCH"/>
</dbReference>
<dbReference type="GO" id="GO:0004843">
    <property type="term" value="F:cysteine-type deubiquitinase activity"/>
    <property type="evidence" value="ECO:0000318"/>
    <property type="project" value="GO_Central"/>
</dbReference>
<dbReference type="PROSITE" id="PS00972">
    <property type="entry name" value="USP_1"/>
    <property type="match status" value="1"/>
</dbReference>
<dbReference type="GO" id="GO:0016579">
    <property type="term" value="P:protein deubiquitination"/>
    <property type="evidence" value="ECO:0007669"/>
    <property type="project" value="InterPro"/>
</dbReference>
<dbReference type="RefSeq" id="XP_010252266.1">
    <property type="nucleotide sequence ID" value="XM_010253964.1"/>
</dbReference>
<keyword evidence="4 7" id="KW-0833">Ubl conjugation pathway</keyword>
<feature type="transmembrane region" description="Helical" evidence="8">
    <location>
        <begin position="35"/>
        <end position="52"/>
    </location>
</feature>
<keyword evidence="3 7" id="KW-0645">Protease</keyword>
<dbReference type="GO" id="GO:0006508">
    <property type="term" value="P:proteolysis"/>
    <property type="evidence" value="ECO:0007669"/>
    <property type="project" value="UniProtKB-KW"/>
</dbReference>
<dbReference type="OrthoDB" id="2248014at2759"/>
<evidence type="ECO:0000313" key="10">
    <source>
        <dbReference type="Proteomes" id="UP000189703"/>
    </source>
</evidence>
<dbReference type="GO" id="GO:0005634">
    <property type="term" value="C:nucleus"/>
    <property type="evidence" value="ECO:0000318"/>
    <property type="project" value="GO_Central"/>
</dbReference>
<keyword evidence="8" id="KW-0472">Membrane</keyword>
<gene>
    <name evidence="11 12 13" type="primary">LOC104593894</name>
</gene>
<evidence type="ECO:0000256" key="4">
    <source>
        <dbReference type="ARBA" id="ARBA00022786"/>
    </source>
</evidence>
<evidence type="ECO:0000313" key="12">
    <source>
        <dbReference type="RefSeq" id="XP_010252267.1"/>
    </source>
</evidence>
<keyword evidence="8" id="KW-1133">Transmembrane helix</keyword>
<keyword evidence="10" id="KW-1185">Reference proteome</keyword>
<dbReference type="CDD" id="cd02662">
    <property type="entry name" value="Peptidase_C19F"/>
    <property type="match status" value="1"/>
</dbReference>
<dbReference type="InterPro" id="IPR028889">
    <property type="entry name" value="USP"/>
</dbReference>
<protein>
    <recommendedName>
        <fullName evidence="7">Ubiquitin carboxyl-terminal hydrolase</fullName>
        <ecNumber evidence="7">3.4.19.12</ecNumber>
    </recommendedName>
</protein>
<comment type="similarity">
    <text evidence="2 7">Belongs to the peptidase C19 family.</text>
</comment>
<dbReference type="RefSeq" id="XP_010252268.1">
    <property type="nucleotide sequence ID" value="XM_010253966.1"/>
</dbReference>